<sequence length="66" mass="7161">MTGRSERTSSAEMHSTTVSVQKETHAGSRVLDREKPALVPLAALQVIVISAALRRLSRCNVLSTSR</sequence>
<comment type="caution">
    <text evidence="2">The sequence shown here is derived from an EMBL/GenBank/DDBJ whole genome shotgun (WGS) entry which is preliminary data.</text>
</comment>
<name>A0A3N0YY81_ANAGA</name>
<feature type="compositionally biased region" description="Basic and acidic residues" evidence="1">
    <location>
        <begin position="22"/>
        <end position="32"/>
    </location>
</feature>
<evidence type="ECO:0000313" key="3">
    <source>
        <dbReference type="Proteomes" id="UP000281406"/>
    </source>
</evidence>
<keyword evidence="3" id="KW-1185">Reference proteome</keyword>
<evidence type="ECO:0000313" key="2">
    <source>
        <dbReference type="EMBL" id="ROL51041.1"/>
    </source>
</evidence>
<accession>A0A3N0YY81</accession>
<evidence type="ECO:0000256" key="1">
    <source>
        <dbReference type="SAM" id="MobiDB-lite"/>
    </source>
</evidence>
<protein>
    <submittedName>
        <fullName evidence="2">Uncharacterized protein</fullName>
    </submittedName>
</protein>
<gene>
    <name evidence="2" type="ORF">DPX16_14572</name>
</gene>
<reference evidence="2 3" key="1">
    <citation type="submission" date="2018-10" db="EMBL/GenBank/DDBJ databases">
        <title>Genome assembly for a Yunnan-Guizhou Plateau 3E fish, Anabarilius grahami (Regan), and its evolutionary and genetic applications.</title>
        <authorList>
            <person name="Jiang W."/>
        </authorList>
    </citation>
    <scope>NUCLEOTIDE SEQUENCE [LARGE SCALE GENOMIC DNA]</scope>
    <source>
        <strain evidence="2">AG-KIZ</strain>
        <tissue evidence="2">Muscle</tissue>
    </source>
</reference>
<dbReference type="Proteomes" id="UP000281406">
    <property type="component" value="Unassembled WGS sequence"/>
</dbReference>
<feature type="region of interest" description="Disordered" evidence="1">
    <location>
        <begin position="1"/>
        <end position="32"/>
    </location>
</feature>
<proteinExistence type="predicted"/>
<feature type="compositionally biased region" description="Polar residues" evidence="1">
    <location>
        <begin position="10"/>
        <end position="21"/>
    </location>
</feature>
<dbReference type="AlphaFoldDB" id="A0A3N0YY81"/>
<dbReference type="EMBL" id="RJVU01019258">
    <property type="protein sequence ID" value="ROL51041.1"/>
    <property type="molecule type" value="Genomic_DNA"/>
</dbReference>
<organism evidence="2 3">
    <name type="scientific">Anabarilius grahami</name>
    <name type="common">Kanglang fish</name>
    <name type="synonym">Barilius grahami</name>
    <dbReference type="NCBI Taxonomy" id="495550"/>
    <lineage>
        <taxon>Eukaryota</taxon>
        <taxon>Metazoa</taxon>
        <taxon>Chordata</taxon>
        <taxon>Craniata</taxon>
        <taxon>Vertebrata</taxon>
        <taxon>Euteleostomi</taxon>
        <taxon>Actinopterygii</taxon>
        <taxon>Neopterygii</taxon>
        <taxon>Teleostei</taxon>
        <taxon>Ostariophysi</taxon>
        <taxon>Cypriniformes</taxon>
        <taxon>Xenocyprididae</taxon>
        <taxon>Xenocypridinae</taxon>
        <taxon>Xenocypridinae incertae sedis</taxon>
        <taxon>Anabarilius</taxon>
    </lineage>
</organism>